<keyword evidence="5" id="KW-0482">Metalloprotease</keyword>
<sequence>MIDAGKIIKLRTGLLAEISDIAAAAWPEECCGLLIADAESPEVILRFVASRNVAIDRQKTFEIDPHVLIATHRSVRQRGEAIIGCYHSHPNGDCQPSKTDLSRAEEAGFLWLIFATGKNGVDEWQLYRRMPERADDTAPRYFKACDIAEA</sequence>
<protein>
    <recommendedName>
        <fullName evidence="6">MPN domain-containing protein</fullName>
    </recommendedName>
</protein>
<dbReference type="InterPro" id="IPR037518">
    <property type="entry name" value="MPN"/>
</dbReference>
<keyword evidence="2" id="KW-0479">Metal-binding</keyword>
<keyword evidence="1" id="KW-0645">Protease</keyword>
<gene>
    <name evidence="7" type="ORF">AUP40_05035</name>
</gene>
<dbReference type="PANTHER" id="PTHR34858:SF1">
    <property type="entry name" value="CYSO-CYSTEINE PEPTIDASE"/>
    <property type="match status" value="1"/>
</dbReference>
<comment type="caution">
    <text evidence="7">The sequence shown here is derived from an EMBL/GenBank/DDBJ whole genome shotgun (WGS) entry which is preliminary data.</text>
</comment>
<keyword evidence="3" id="KW-0378">Hydrolase</keyword>
<dbReference type="Pfam" id="PF14464">
    <property type="entry name" value="Prok-JAB"/>
    <property type="match status" value="1"/>
</dbReference>
<feature type="domain" description="MPN" evidence="6">
    <location>
        <begin position="8"/>
        <end position="133"/>
    </location>
</feature>
<dbReference type="SUPFAM" id="SSF102712">
    <property type="entry name" value="JAB1/MPN domain"/>
    <property type="match status" value="1"/>
</dbReference>
<evidence type="ECO:0000256" key="5">
    <source>
        <dbReference type="ARBA" id="ARBA00023049"/>
    </source>
</evidence>
<dbReference type="InterPro" id="IPR000555">
    <property type="entry name" value="JAMM/MPN+_dom"/>
</dbReference>
<dbReference type="InterPro" id="IPR028090">
    <property type="entry name" value="JAB_dom_prok"/>
</dbReference>
<dbReference type="CDD" id="cd08070">
    <property type="entry name" value="MPN_like"/>
    <property type="match status" value="1"/>
</dbReference>
<evidence type="ECO:0000256" key="4">
    <source>
        <dbReference type="ARBA" id="ARBA00022833"/>
    </source>
</evidence>
<proteinExistence type="predicted"/>
<dbReference type="InterPro" id="IPR051929">
    <property type="entry name" value="VirAsm_ModProt"/>
</dbReference>
<reference evidence="7 8" key="1">
    <citation type="submission" date="2015-12" db="EMBL/GenBank/DDBJ databases">
        <title>Genome sequence of Thalassospira xiamenensis MCCC 1A03005.</title>
        <authorList>
            <person name="Lu L."/>
            <person name="Lai Q."/>
            <person name="Shao Z."/>
            <person name="Qian P."/>
        </authorList>
    </citation>
    <scope>NUCLEOTIDE SEQUENCE [LARGE SCALE GENOMIC DNA]</scope>
    <source>
        <strain evidence="7 8">MCCC 1A03005</strain>
    </source>
</reference>
<dbReference type="EMBL" id="LPXL01000056">
    <property type="protein sequence ID" value="KZC97296.1"/>
    <property type="molecule type" value="Genomic_DNA"/>
</dbReference>
<keyword evidence="4" id="KW-0862">Zinc</keyword>
<dbReference type="RefSeq" id="WP_063092911.1">
    <property type="nucleotide sequence ID" value="NZ_DFMA01000002.1"/>
</dbReference>
<evidence type="ECO:0000259" key="6">
    <source>
        <dbReference type="PROSITE" id="PS50249"/>
    </source>
</evidence>
<accession>A0ABR5XX80</accession>
<dbReference type="Proteomes" id="UP000076167">
    <property type="component" value="Unassembled WGS sequence"/>
</dbReference>
<name>A0ABR5XX80_9PROT</name>
<dbReference type="PANTHER" id="PTHR34858">
    <property type="entry name" value="CYSO-CYSTEINE PEPTIDASE"/>
    <property type="match status" value="1"/>
</dbReference>
<dbReference type="SMART" id="SM00232">
    <property type="entry name" value="JAB_MPN"/>
    <property type="match status" value="1"/>
</dbReference>
<keyword evidence="8" id="KW-1185">Reference proteome</keyword>
<evidence type="ECO:0000256" key="1">
    <source>
        <dbReference type="ARBA" id="ARBA00022670"/>
    </source>
</evidence>
<evidence type="ECO:0000313" key="8">
    <source>
        <dbReference type="Proteomes" id="UP000076167"/>
    </source>
</evidence>
<organism evidence="7 8">
    <name type="scientific">Thalassospira xiamenensis</name>
    <dbReference type="NCBI Taxonomy" id="220697"/>
    <lineage>
        <taxon>Bacteria</taxon>
        <taxon>Pseudomonadati</taxon>
        <taxon>Pseudomonadota</taxon>
        <taxon>Alphaproteobacteria</taxon>
        <taxon>Rhodospirillales</taxon>
        <taxon>Thalassospiraceae</taxon>
        <taxon>Thalassospira</taxon>
    </lineage>
</organism>
<evidence type="ECO:0000256" key="3">
    <source>
        <dbReference type="ARBA" id="ARBA00022801"/>
    </source>
</evidence>
<evidence type="ECO:0000313" key="7">
    <source>
        <dbReference type="EMBL" id="KZC97296.1"/>
    </source>
</evidence>
<dbReference type="PROSITE" id="PS50249">
    <property type="entry name" value="MPN"/>
    <property type="match status" value="1"/>
</dbReference>
<evidence type="ECO:0000256" key="2">
    <source>
        <dbReference type="ARBA" id="ARBA00022723"/>
    </source>
</evidence>
<dbReference type="Gene3D" id="3.40.140.10">
    <property type="entry name" value="Cytidine Deaminase, domain 2"/>
    <property type="match status" value="1"/>
</dbReference>